<name>A0A0D9WT22_9ORYZ</name>
<dbReference type="AlphaFoldDB" id="A0A0D9WT22"/>
<protein>
    <recommendedName>
        <fullName evidence="3">BTB domain-containing protein</fullName>
    </recommendedName>
</protein>
<dbReference type="InterPro" id="IPR056423">
    <property type="entry name" value="BACK_BPM_SPOP"/>
</dbReference>
<proteinExistence type="inferred from homology"/>
<dbReference type="GO" id="GO:0016567">
    <property type="term" value="P:protein ubiquitination"/>
    <property type="evidence" value="ECO:0007669"/>
    <property type="project" value="InterPro"/>
</dbReference>
<evidence type="ECO:0000259" key="3">
    <source>
        <dbReference type="PROSITE" id="PS50097"/>
    </source>
</evidence>
<dbReference type="InterPro" id="IPR011333">
    <property type="entry name" value="SKP1/BTB/POZ_sf"/>
</dbReference>
<dbReference type="EnsemblPlants" id="LPERR06G20060.1">
    <property type="protein sequence ID" value="LPERR06G20060.1"/>
    <property type="gene ID" value="LPERR06G20060"/>
</dbReference>
<evidence type="ECO:0000256" key="1">
    <source>
        <dbReference type="ARBA" id="ARBA00004906"/>
    </source>
</evidence>
<dbReference type="HOGENOM" id="CLU_004253_2_3_1"/>
<evidence type="ECO:0000313" key="5">
    <source>
        <dbReference type="Proteomes" id="UP000032180"/>
    </source>
</evidence>
<dbReference type="InterPro" id="IPR000210">
    <property type="entry name" value="BTB/POZ_dom"/>
</dbReference>
<comment type="similarity">
    <text evidence="2">Belongs to the Tdpoz family.</text>
</comment>
<dbReference type="SMART" id="SM00225">
    <property type="entry name" value="BTB"/>
    <property type="match status" value="1"/>
</dbReference>
<dbReference type="PANTHER" id="PTHR26379:SF180">
    <property type="entry name" value="TRAF TRANSCRIPTION FACTOR"/>
    <property type="match status" value="1"/>
</dbReference>
<dbReference type="InterPro" id="IPR045005">
    <property type="entry name" value="BPM1-6"/>
</dbReference>
<comment type="pathway">
    <text evidence="1">Protein modification; protein ubiquitination.</text>
</comment>
<dbReference type="eggNOG" id="KOG1987">
    <property type="taxonomic scope" value="Eukaryota"/>
</dbReference>
<dbReference type="Gramene" id="LPERR06G20060.1">
    <property type="protein sequence ID" value="LPERR06G20060.1"/>
    <property type="gene ID" value="LPERR06G20060"/>
</dbReference>
<dbReference type="PROSITE" id="PS50097">
    <property type="entry name" value="BTB"/>
    <property type="match status" value="1"/>
</dbReference>
<evidence type="ECO:0000313" key="4">
    <source>
        <dbReference type="EnsemblPlants" id="LPERR06G20060.1"/>
    </source>
</evidence>
<dbReference type="STRING" id="77586.A0A0D9WT22"/>
<dbReference type="SUPFAM" id="SSF54695">
    <property type="entry name" value="POZ domain"/>
    <property type="match status" value="1"/>
</dbReference>
<dbReference type="Gene3D" id="6.10.250.3030">
    <property type="match status" value="1"/>
</dbReference>
<keyword evidence="5" id="KW-1185">Reference proteome</keyword>
<feature type="domain" description="BTB" evidence="3">
    <location>
        <begin position="65"/>
        <end position="132"/>
    </location>
</feature>
<accession>A0A0D9WT22</accession>
<dbReference type="FunFam" id="3.30.710.10:FF:000159">
    <property type="entry name" value="Speckle-type POZ protein B"/>
    <property type="match status" value="1"/>
</dbReference>
<sequence>MVSTRQDLESLGYLKDDCLIVQCTITVLKELPEHVIAAAQVKEVPIPSSDLHKHLGELLQKETGTDITFVVSGESLAAHKNILAARSPVFMAEFFGNMKEASSGIVMVQDMEVTVFQAMLHFIYTGTVPELDQELMAMHLLAAADRYGLHRLKLICEGKLSGGIDVDTVATTLALAEQHGCSLLKANCVDFIIKTPANLDAVMATEVMANIWR</sequence>
<dbReference type="Pfam" id="PF00651">
    <property type="entry name" value="BTB"/>
    <property type="match status" value="1"/>
</dbReference>
<reference evidence="5" key="2">
    <citation type="submission" date="2013-12" db="EMBL/GenBank/DDBJ databases">
        <authorList>
            <person name="Yu Y."/>
            <person name="Lee S."/>
            <person name="de Baynast K."/>
            <person name="Wissotski M."/>
            <person name="Liu L."/>
            <person name="Talag J."/>
            <person name="Goicoechea J."/>
            <person name="Angelova A."/>
            <person name="Jetty R."/>
            <person name="Kudrna D."/>
            <person name="Golser W."/>
            <person name="Rivera L."/>
            <person name="Zhang J."/>
            <person name="Wing R."/>
        </authorList>
    </citation>
    <scope>NUCLEOTIDE SEQUENCE</scope>
</reference>
<dbReference type="Proteomes" id="UP000032180">
    <property type="component" value="Chromosome 6"/>
</dbReference>
<reference evidence="4 5" key="1">
    <citation type="submission" date="2012-08" db="EMBL/GenBank/DDBJ databases">
        <title>Oryza genome evolution.</title>
        <authorList>
            <person name="Wing R.A."/>
        </authorList>
    </citation>
    <scope>NUCLEOTIDE SEQUENCE</scope>
</reference>
<dbReference type="Gene3D" id="3.30.710.10">
    <property type="entry name" value="Potassium Channel Kv1.1, Chain A"/>
    <property type="match status" value="1"/>
</dbReference>
<organism evidence="4 5">
    <name type="scientific">Leersia perrieri</name>
    <dbReference type="NCBI Taxonomy" id="77586"/>
    <lineage>
        <taxon>Eukaryota</taxon>
        <taxon>Viridiplantae</taxon>
        <taxon>Streptophyta</taxon>
        <taxon>Embryophyta</taxon>
        <taxon>Tracheophyta</taxon>
        <taxon>Spermatophyta</taxon>
        <taxon>Magnoliopsida</taxon>
        <taxon>Liliopsida</taxon>
        <taxon>Poales</taxon>
        <taxon>Poaceae</taxon>
        <taxon>BOP clade</taxon>
        <taxon>Oryzoideae</taxon>
        <taxon>Oryzeae</taxon>
        <taxon>Oryzinae</taxon>
        <taxon>Leersia</taxon>
    </lineage>
</organism>
<dbReference type="PANTHER" id="PTHR26379">
    <property type="entry name" value="BTB/POZ AND MATH DOMAIN-CONTAINING PROTEIN 1"/>
    <property type="match status" value="1"/>
</dbReference>
<evidence type="ECO:0000256" key="2">
    <source>
        <dbReference type="ARBA" id="ARBA00010846"/>
    </source>
</evidence>
<dbReference type="Pfam" id="PF24570">
    <property type="entry name" value="BACK_BPM_SPOP"/>
    <property type="match status" value="1"/>
</dbReference>
<reference evidence="4" key="3">
    <citation type="submission" date="2015-04" db="UniProtKB">
        <authorList>
            <consortium name="EnsemblPlants"/>
        </authorList>
    </citation>
    <scope>IDENTIFICATION</scope>
</reference>